<evidence type="ECO:0000256" key="1">
    <source>
        <dbReference type="SAM" id="Coils"/>
    </source>
</evidence>
<dbReference type="Pfam" id="PF04325">
    <property type="entry name" value="DUF465"/>
    <property type="match status" value="1"/>
</dbReference>
<protein>
    <recommendedName>
        <fullName evidence="3">DUF465 domain-containing protein</fullName>
    </recommendedName>
</protein>
<feature type="coiled-coil region" evidence="1">
    <location>
        <begin position="19"/>
        <end position="70"/>
    </location>
</feature>
<proteinExistence type="predicted"/>
<keyword evidence="1" id="KW-0175">Coiled coil</keyword>
<gene>
    <name evidence="2" type="ORF">KL86DPRO_70174</name>
</gene>
<dbReference type="EMBL" id="FLUQ01000007">
    <property type="protein sequence ID" value="SBW11121.1"/>
    <property type="molecule type" value="Genomic_DNA"/>
</dbReference>
<organism evidence="2">
    <name type="scientific">uncultured delta proteobacterium</name>
    <dbReference type="NCBI Taxonomy" id="34034"/>
    <lineage>
        <taxon>Bacteria</taxon>
        <taxon>Deltaproteobacteria</taxon>
        <taxon>environmental samples</taxon>
    </lineage>
</organism>
<dbReference type="AlphaFoldDB" id="A0A212KHK6"/>
<evidence type="ECO:0008006" key="3">
    <source>
        <dbReference type="Google" id="ProtNLM"/>
    </source>
</evidence>
<evidence type="ECO:0000313" key="2">
    <source>
        <dbReference type="EMBL" id="SBW11121.1"/>
    </source>
</evidence>
<name>A0A212KHK6_9DELT</name>
<accession>A0A212KHK6</accession>
<reference evidence="2" key="1">
    <citation type="submission" date="2016-04" db="EMBL/GenBank/DDBJ databases">
        <authorList>
            <person name="Evans L.H."/>
            <person name="Alamgir A."/>
            <person name="Owens N."/>
            <person name="Weber N.D."/>
            <person name="Virtaneva K."/>
            <person name="Barbian K."/>
            <person name="Babar A."/>
            <person name="Rosenke K."/>
        </authorList>
    </citation>
    <scope>NUCLEOTIDE SEQUENCE</scope>
    <source>
        <strain evidence="2">86</strain>
    </source>
</reference>
<sequence>MDQRERELMEKYAPQDEELRTLQGEHALYGKQLEKLESKPYRTPAEDMQVKQLKKQKLEAKTKLVAILERYAREA</sequence>
<dbReference type="Gene3D" id="6.10.280.50">
    <property type="match status" value="1"/>
</dbReference>
<dbReference type="InterPro" id="IPR038444">
    <property type="entry name" value="DUF465_sf"/>
</dbReference>
<dbReference type="InterPro" id="IPR007420">
    <property type="entry name" value="DUF465"/>
</dbReference>